<dbReference type="WBParaSite" id="Minc3s00005g00344">
    <property type="protein sequence ID" value="Minc3s00005g00344"/>
    <property type="gene ID" value="Minc3s00005g00344"/>
</dbReference>
<comment type="similarity">
    <text evidence="1">Belongs to the DNase II family.</text>
</comment>
<evidence type="ECO:0000256" key="1">
    <source>
        <dbReference type="ARBA" id="ARBA00007527"/>
    </source>
</evidence>
<organism evidence="3 4">
    <name type="scientific">Meloidogyne incognita</name>
    <name type="common">Southern root-knot nematode worm</name>
    <name type="synonym">Oxyuris incognita</name>
    <dbReference type="NCBI Taxonomy" id="6306"/>
    <lineage>
        <taxon>Eukaryota</taxon>
        <taxon>Metazoa</taxon>
        <taxon>Ecdysozoa</taxon>
        <taxon>Nematoda</taxon>
        <taxon>Chromadorea</taxon>
        <taxon>Rhabditida</taxon>
        <taxon>Tylenchina</taxon>
        <taxon>Tylenchomorpha</taxon>
        <taxon>Tylenchoidea</taxon>
        <taxon>Meloidogynidae</taxon>
        <taxon>Meloidogyninae</taxon>
        <taxon>Meloidogyne</taxon>
        <taxon>Meloidogyne incognita group</taxon>
    </lineage>
</organism>
<dbReference type="PANTHER" id="PTHR10858:SF30">
    <property type="entry name" value="CELL-DEATH-RELATED NUCLEASE 7"/>
    <property type="match status" value="1"/>
</dbReference>
<keyword evidence="2" id="KW-0378">Hydrolase</keyword>
<dbReference type="AlphaFoldDB" id="A0A914KG89"/>
<proteinExistence type="inferred from homology"/>
<keyword evidence="3" id="KW-1185">Reference proteome</keyword>
<protein>
    <submittedName>
        <fullName evidence="4">Deoxyribonuclease II</fullName>
    </submittedName>
</protein>
<dbReference type="GO" id="GO:0004531">
    <property type="term" value="F:deoxyribonuclease II activity"/>
    <property type="evidence" value="ECO:0007669"/>
    <property type="project" value="InterPro"/>
</dbReference>
<sequence>MNSNRFIISSFFLFGFCLLLSFSFFSIFTGASTYSCKSPTGADVDWFVAYKLPNSISNGTSFLYADSKNGEDWTLSKANIEDETSAIGRTILQIFEAKKAKTDLIALYNDENPNDGKTDSGRAHMKGVVVSSNKNGFWLVHSVPKFPLSSEEKYLYPESGKRNGQSFFCLSFSSDALEQIGHQLFVAQPNFYDVQLPSSFEEKFADLANSINKKSYPKSKPSFSVANLQLLDGTKITSFSKHKRFAKDLYYDLVAPELKSSFYTETWLVGPGDLPSDCDTNFKIHNIQSIQFSKPFDAIKFDNTKDHSKWAVSQEIICIGDINRQKSQSKRGGGTVCMKNKNIAKIYFSAIGAVECCINETECSPNNKQGRRGSLK</sequence>
<dbReference type="Proteomes" id="UP000887563">
    <property type="component" value="Unplaced"/>
</dbReference>
<evidence type="ECO:0000313" key="4">
    <source>
        <dbReference type="WBParaSite" id="Minc3s00005g00344"/>
    </source>
</evidence>
<dbReference type="Pfam" id="PF03265">
    <property type="entry name" value="DNase_II"/>
    <property type="match status" value="1"/>
</dbReference>
<dbReference type="CDD" id="cd09121">
    <property type="entry name" value="PLDc_DNaseII_2"/>
    <property type="match status" value="1"/>
</dbReference>
<reference evidence="4" key="1">
    <citation type="submission" date="2022-11" db="UniProtKB">
        <authorList>
            <consortium name="WormBaseParasite"/>
        </authorList>
    </citation>
    <scope>IDENTIFICATION</scope>
</reference>
<dbReference type="PANTHER" id="PTHR10858">
    <property type="entry name" value="DEOXYRIBONUCLEASE II"/>
    <property type="match status" value="1"/>
</dbReference>
<dbReference type="CDD" id="cd09120">
    <property type="entry name" value="PLDc_DNaseII_1"/>
    <property type="match status" value="1"/>
</dbReference>
<dbReference type="GO" id="GO:0006309">
    <property type="term" value="P:apoptotic DNA fragmentation"/>
    <property type="evidence" value="ECO:0007669"/>
    <property type="project" value="TreeGrafter"/>
</dbReference>
<dbReference type="InterPro" id="IPR004947">
    <property type="entry name" value="DNase_II"/>
</dbReference>
<evidence type="ECO:0000313" key="3">
    <source>
        <dbReference type="Proteomes" id="UP000887563"/>
    </source>
</evidence>
<name>A0A914KG89_MELIC</name>
<evidence type="ECO:0000256" key="2">
    <source>
        <dbReference type="ARBA" id="ARBA00022801"/>
    </source>
</evidence>
<accession>A0A914KG89</accession>